<evidence type="ECO:0000313" key="2">
    <source>
        <dbReference type="Proteomes" id="UP000188357"/>
    </source>
</evidence>
<gene>
    <name evidence="1" type="ORF">A1232T_02083</name>
</gene>
<sequence length="122" mass="12000">MLYRNLLISGLVASAVAITGCSKETEEAADAGNVEAAAESAGQDTIDNAQTAGAVATGAVVNAGEAIAEGANSAVEGTATAVSEGATAVAEGSKDVANNTTDNVDLQANPEVVEAVDEDQQY</sequence>
<name>A0A1R4GXJ8_9GAMM</name>
<dbReference type="STRING" id="1945521.A1232T_02083"/>
<reference evidence="1 2" key="1">
    <citation type="submission" date="2017-02" db="EMBL/GenBank/DDBJ databases">
        <authorList>
            <person name="Peterson S.W."/>
        </authorList>
    </citation>
    <scope>NUCLEOTIDE SEQUENCE [LARGE SCALE GENOMIC DNA]</scope>
    <source>
        <strain evidence="1">Psychrobacter_piechaudii</strain>
    </source>
</reference>
<dbReference type="Proteomes" id="UP000188357">
    <property type="component" value="Unassembled WGS sequence"/>
</dbReference>
<keyword evidence="2" id="KW-1185">Reference proteome</keyword>
<dbReference type="OrthoDB" id="9944425at2"/>
<dbReference type="PROSITE" id="PS51257">
    <property type="entry name" value="PROKAR_LIPOPROTEIN"/>
    <property type="match status" value="1"/>
</dbReference>
<dbReference type="EMBL" id="FUGE01000214">
    <property type="protein sequence ID" value="SJM72884.1"/>
    <property type="molecule type" value="Genomic_DNA"/>
</dbReference>
<proteinExistence type="predicted"/>
<dbReference type="RefSeq" id="WP_077451740.1">
    <property type="nucleotide sequence ID" value="NZ_FUGE01000214.1"/>
</dbReference>
<evidence type="ECO:0000313" key="1">
    <source>
        <dbReference type="EMBL" id="SJM72884.1"/>
    </source>
</evidence>
<dbReference type="AlphaFoldDB" id="A0A1R4GXJ8"/>
<accession>A0A1R4GXJ8</accession>
<protein>
    <submittedName>
        <fullName evidence="1">Uncharacterized protein</fullName>
    </submittedName>
</protein>
<organism evidence="1 2">
    <name type="scientific">Psychrobacter piechaudii</name>
    <dbReference type="NCBI Taxonomy" id="1945521"/>
    <lineage>
        <taxon>Bacteria</taxon>
        <taxon>Pseudomonadati</taxon>
        <taxon>Pseudomonadota</taxon>
        <taxon>Gammaproteobacteria</taxon>
        <taxon>Moraxellales</taxon>
        <taxon>Moraxellaceae</taxon>
        <taxon>Psychrobacter</taxon>
    </lineage>
</organism>